<keyword evidence="5" id="KW-0560">Oxidoreductase</keyword>
<reference evidence="8" key="1">
    <citation type="journal article" date="2019" name="Int. J. Syst. Evol. Microbiol.">
        <title>The Global Catalogue of Microorganisms (GCM) 10K type strain sequencing project: providing services to taxonomists for standard genome sequencing and annotation.</title>
        <authorList>
            <consortium name="The Broad Institute Genomics Platform"/>
            <consortium name="The Broad Institute Genome Sequencing Center for Infectious Disease"/>
            <person name="Wu L."/>
            <person name="Ma J."/>
        </authorList>
    </citation>
    <scope>NUCLEOTIDE SEQUENCE [LARGE SCALE GENOMIC DNA]</scope>
    <source>
        <strain evidence="8">JCM 12389</strain>
    </source>
</reference>
<dbReference type="PANTHER" id="PTHR42913:SF3">
    <property type="entry name" value="64 KDA MITOCHONDRIAL NADH DEHYDROGENASE (EUROFUNG)"/>
    <property type="match status" value="1"/>
</dbReference>
<accession>A0ABP3LHJ1</accession>
<dbReference type="PRINTS" id="PR00368">
    <property type="entry name" value="FADPNR"/>
</dbReference>
<evidence type="ECO:0000313" key="8">
    <source>
        <dbReference type="Proteomes" id="UP001500880"/>
    </source>
</evidence>
<evidence type="ECO:0000256" key="2">
    <source>
        <dbReference type="ARBA" id="ARBA00005272"/>
    </source>
</evidence>
<dbReference type="EMBL" id="BAAADO010000006">
    <property type="protein sequence ID" value="GAA0500155.1"/>
    <property type="molecule type" value="Genomic_DNA"/>
</dbReference>
<comment type="similarity">
    <text evidence="2">Belongs to the NADH dehydrogenase family.</text>
</comment>
<proteinExistence type="inferred from homology"/>
<feature type="domain" description="FAD/NAD(P)-binding" evidence="6">
    <location>
        <begin position="5"/>
        <end position="324"/>
    </location>
</feature>
<dbReference type="PANTHER" id="PTHR42913">
    <property type="entry name" value="APOPTOSIS-INDUCING FACTOR 1"/>
    <property type="match status" value="1"/>
</dbReference>
<protein>
    <submittedName>
        <fullName evidence="7">NAD(P)/FAD-dependent oxidoreductase</fullName>
    </submittedName>
</protein>
<dbReference type="InterPro" id="IPR051169">
    <property type="entry name" value="NADH-Q_oxidoreductase"/>
</dbReference>
<evidence type="ECO:0000256" key="3">
    <source>
        <dbReference type="ARBA" id="ARBA00022630"/>
    </source>
</evidence>
<comment type="caution">
    <text evidence="7">The sequence shown here is derived from an EMBL/GenBank/DDBJ whole genome shotgun (WGS) entry which is preliminary data.</text>
</comment>
<evidence type="ECO:0000313" key="7">
    <source>
        <dbReference type="EMBL" id="GAA0500155.1"/>
    </source>
</evidence>
<name>A0ABP3LHJ1_9BACI</name>
<dbReference type="Proteomes" id="UP001500880">
    <property type="component" value="Unassembled WGS sequence"/>
</dbReference>
<dbReference type="Pfam" id="PF07992">
    <property type="entry name" value="Pyr_redox_2"/>
    <property type="match status" value="1"/>
</dbReference>
<dbReference type="InterPro" id="IPR023753">
    <property type="entry name" value="FAD/NAD-binding_dom"/>
</dbReference>
<comment type="cofactor">
    <cofactor evidence="1">
        <name>FAD</name>
        <dbReference type="ChEBI" id="CHEBI:57692"/>
    </cofactor>
</comment>
<dbReference type="Gene3D" id="3.50.50.100">
    <property type="match status" value="1"/>
</dbReference>
<gene>
    <name evidence="7" type="ORF">GCM10008986_29290</name>
</gene>
<dbReference type="RefSeq" id="WP_343842646.1">
    <property type="nucleotide sequence ID" value="NZ_BAAADO010000006.1"/>
</dbReference>
<evidence type="ECO:0000256" key="4">
    <source>
        <dbReference type="ARBA" id="ARBA00022827"/>
    </source>
</evidence>
<evidence type="ECO:0000256" key="5">
    <source>
        <dbReference type="ARBA" id="ARBA00023002"/>
    </source>
</evidence>
<evidence type="ECO:0000256" key="1">
    <source>
        <dbReference type="ARBA" id="ARBA00001974"/>
    </source>
</evidence>
<dbReference type="SUPFAM" id="SSF51905">
    <property type="entry name" value="FAD/NAD(P)-binding domain"/>
    <property type="match status" value="1"/>
</dbReference>
<dbReference type="InterPro" id="IPR036188">
    <property type="entry name" value="FAD/NAD-bd_sf"/>
</dbReference>
<sequence>MRNPRVVILGAGYGGIMTAVKLQKMVGTNEVDITLVNKHDYHYQTTWLHENSAGTLHHDQTRIPIKDVVDFNKVNFVQDTVESIDPKSQKVQLENGELEYDYLVVGLGFETATFGIKGLEENALMISNINNARLIREHLEYNFSRYNNEPEKRDDLITIAVGGAGFTGMEFVGELANRVPELCNEYDIPREKVRILTIEAGPTALAGFDEELVEYAMNRLEAKGVEFLIGTPVKEATEDGIIVEKDGQEEEIKTKNFIWAAGVKANSIVAESGFEVNRGKVEVRDDMRAPDYDNVFVVGDCALIMNEETGRPYPPTAQIAMQEAEVIAHNLKALVRGSNELESFEFNNRGTVASLGSRDAIGVVFGDKKLYGWTASAMKKIIDNRYLLKLGGIGLLLKKGKFNFFH</sequence>
<keyword evidence="4" id="KW-0274">FAD</keyword>
<keyword evidence="3" id="KW-0285">Flavoprotein</keyword>
<organism evidence="7 8">
    <name type="scientific">Salinibacillus aidingensis</name>
    <dbReference type="NCBI Taxonomy" id="237684"/>
    <lineage>
        <taxon>Bacteria</taxon>
        <taxon>Bacillati</taxon>
        <taxon>Bacillota</taxon>
        <taxon>Bacilli</taxon>
        <taxon>Bacillales</taxon>
        <taxon>Bacillaceae</taxon>
        <taxon>Salinibacillus</taxon>
    </lineage>
</organism>
<dbReference type="PRINTS" id="PR00411">
    <property type="entry name" value="PNDRDTASEI"/>
</dbReference>
<evidence type="ECO:0000259" key="6">
    <source>
        <dbReference type="Pfam" id="PF07992"/>
    </source>
</evidence>
<keyword evidence="8" id="KW-1185">Reference proteome</keyword>